<evidence type="ECO:0000256" key="2">
    <source>
        <dbReference type="ARBA" id="ARBA00004496"/>
    </source>
</evidence>
<protein>
    <recommendedName>
        <fullName evidence="8">Ribonuclease R</fullName>
        <shortName evidence="8">RNase R</shortName>
        <ecNumber evidence="8">3.1.13.1</ecNumber>
    </recommendedName>
</protein>
<dbReference type="NCBIfam" id="TIGR02063">
    <property type="entry name" value="RNase_R"/>
    <property type="match status" value="1"/>
</dbReference>
<comment type="similarity">
    <text evidence="8">Belongs to the RNR ribonuclease family. RNase R subfamily.</text>
</comment>
<comment type="function">
    <text evidence="8">3'-5' exoribonuclease that releases 5'-nucleoside monophosphates and is involved in maturation of structured RNAs.</text>
</comment>
<dbReference type="PANTHER" id="PTHR23355">
    <property type="entry name" value="RIBONUCLEASE"/>
    <property type="match status" value="1"/>
</dbReference>
<sequence length="702" mass="79270">MSKKLDQKKVLKHFKAMNKPLSIREIRDGLGVDKKEVSRLKDILRNLQKEGRIFKARKTYCLVDELPVVKAVLEVQRSGVGFAVPFDQRRRDIFIHPKNFGEAWHGDTVLVSVLPGGRGKNQEGRVVRIVERGIKQLPAKVIKKMKAGMYLARPADPKLDFSFILEDEGGELGPGVMVLVEPGEQMESRLWSADIQNVLGPEDDLAVQEQVVKENHQVPVKFPKGVLKEAASLPSEPAPEDIQKRKDLTDLPFVTIDGAQAKDFDDAVLVEKKGDGYVLYVAIADVSHYVQPGSRMDVEALDRGNSYYFPLSVEPMFPENLSNGLCSLNPGVPRLVMTAQMHFSSQGVREKASFYPAVIKSHHRLTYSQVNSALYLEDKKVREEIAPVLSGLETADELARKLLARREKRGSIEFDLPEPEVLQNLREGTLEIIAKSRNFAHQIIEECMLAANEAVAEFLEEKEALFLYRIHPPADRDKLDALFKLLATTELGPRLPKEREPKSLQTLLEIAKDSDLDFLVNRLVLRSMMQAKYSPVNEGHFGLASRCYCHFTSPIRRYADLVVHRALKRELGMDVQFKARMKSLKKTGESLSSLERKAVDAEREILKRATIISLKDKTGQSFSGIVASITDFGFWVELTDIMAEGMVRLSSLSDDYYVFRQEKQDLLGRRTGKRFYLGQKVQVVLQSVSLERLEVDLVLDES</sequence>
<evidence type="ECO:0000256" key="4">
    <source>
        <dbReference type="ARBA" id="ARBA00022722"/>
    </source>
</evidence>
<dbReference type="SMART" id="SM00955">
    <property type="entry name" value="RNB"/>
    <property type="match status" value="1"/>
</dbReference>
<evidence type="ECO:0000313" key="10">
    <source>
        <dbReference type="EMBL" id="EFI34029.1"/>
    </source>
</evidence>
<dbReference type="SMART" id="SM00316">
    <property type="entry name" value="S1"/>
    <property type="match status" value="1"/>
</dbReference>
<dbReference type="PANTHER" id="PTHR23355:SF9">
    <property type="entry name" value="DIS3-LIKE EXONUCLEASE 2"/>
    <property type="match status" value="1"/>
</dbReference>
<dbReference type="SUPFAM" id="SSF50249">
    <property type="entry name" value="Nucleic acid-binding proteins"/>
    <property type="match status" value="3"/>
</dbReference>
<dbReference type="EMBL" id="ACJN02000003">
    <property type="protein sequence ID" value="EFI34029.1"/>
    <property type="molecule type" value="Genomic_DNA"/>
</dbReference>
<dbReference type="eggNOG" id="COG0557">
    <property type="taxonomic scope" value="Bacteria"/>
</dbReference>
<dbReference type="PROSITE" id="PS50126">
    <property type="entry name" value="S1"/>
    <property type="match status" value="1"/>
</dbReference>
<dbReference type="InterPro" id="IPR013223">
    <property type="entry name" value="RNase_B_OB_dom"/>
</dbReference>
<dbReference type="InterPro" id="IPR001900">
    <property type="entry name" value="RNase_II/R"/>
</dbReference>
<dbReference type="InterPro" id="IPR050180">
    <property type="entry name" value="RNR_Ribonuclease"/>
</dbReference>
<evidence type="ECO:0000256" key="6">
    <source>
        <dbReference type="ARBA" id="ARBA00022839"/>
    </source>
</evidence>
<dbReference type="InterPro" id="IPR011805">
    <property type="entry name" value="RNase_R"/>
</dbReference>
<dbReference type="EC" id="3.1.13.1" evidence="8"/>
<dbReference type="GO" id="GO:0008859">
    <property type="term" value="F:exoribonuclease II activity"/>
    <property type="evidence" value="ECO:0007669"/>
    <property type="project" value="UniProtKB-UniRule"/>
</dbReference>
<dbReference type="SMART" id="SM00357">
    <property type="entry name" value="CSP"/>
    <property type="match status" value="1"/>
</dbReference>
<dbReference type="AlphaFoldDB" id="D6STL3"/>
<dbReference type="InterPro" id="IPR003029">
    <property type="entry name" value="S1_domain"/>
</dbReference>
<gene>
    <name evidence="8" type="primary">rnr</name>
    <name evidence="10" type="ORF">Dthio_PD1368</name>
</gene>
<dbReference type="GO" id="GO:0006402">
    <property type="term" value="P:mRNA catabolic process"/>
    <property type="evidence" value="ECO:0007669"/>
    <property type="project" value="TreeGrafter"/>
</dbReference>
<evidence type="ECO:0000313" key="11">
    <source>
        <dbReference type="Proteomes" id="UP000005496"/>
    </source>
</evidence>
<proteinExistence type="inferred from homology"/>
<dbReference type="InterPro" id="IPR011129">
    <property type="entry name" value="CSD"/>
</dbReference>
<dbReference type="Proteomes" id="UP000005496">
    <property type="component" value="Unassembled WGS sequence"/>
</dbReference>
<dbReference type="RefSeq" id="WP_008871378.1">
    <property type="nucleotide sequence ID" value="NZ_ACJN02000003.1"/>
</dbReference>
<keyword evidence="11" id="KW-1185">Reference proteome</keyword>
<keyword evidence="5 8" id="KW-0378">Hydrolase</keyword>
<keyword evidence="6 8" id="KW-0269">Exonuclease</keyword>
<comment type="catalytic activity">
    <reaction evidence="1 8">
        <text>Exonucleolytic cleavage in the 3'- to 5'-direction to yield nucleoside 5'-phosphates.</text>
        <dbReference type="EC" id="3.1.13.1"/>
    </reaction>
</comment>
<dbReference type="NCBIfam" id="TIGR00358">
    <property type="entry name" value="3_prime_RNase"/>
    <property type="match status" value="1"/>
</dbReference>
<keyword evidence="4 8" id="KW-0540">Nuclease</keyword>
<dbReference type="Gene3D" id="2.40.50.140">
    <property type="entry name" value="Nucleic acid-binding proteins"/>
    <property type="match status" value="2"/>
</dbReference>
<dbReference type="InterPro" id="IPR004476">
    <property type="entry name" value="RNase_II/RNase_R"/>
</dbReference>
<accession>D6STL3</accession>
<dbReference type="Pfam" id="PF08206">
    <property type="entry name" value="OB_RNB"/>
    <property type="match status" value="1"/>
</dbReference>
<evidence type="ECO:0000256" key="3">
    <source>
        <dbReference type="ARBA" id="ARBA00022490"/>
    </source>
</evidence>
<organism evidence="10 11">
    <name type="scientific">Desulfonatronospira thiodismutans ASO3-1</name>
    <dbReference type="NCBI Taxonomy" id="555779"/>
    <lineage>
        <taxon>Bacteria</taxon>
        <taxon>Pseudomonadati</taxon>
        <taxon>Thermodesulfobacteriota</taxon>
        <taxon>Desulfovibrionia</taxon>
        <taxon>Desulfovibrionales</taxon>
        <taxon>Desulfonatronovibrionaceae</taxon>
        <taxon>Desulfonatronospira</taxon>
    </lineage>
</organism>
<name>D6STL3_9BACT</name>
<dbReference type="GO" id="GO:0005829">
    <property type="term" value="C:cytosol"/>
    <property type="evidence" value="ECO:0007669"/>
    <property type="project" value="TreeGrafter"/>
</dbReference>
<dbReference type="HAMAP" id="MF_01895">
    <property type="entry name" value="RNase_R"/>
    <property type="match status" value="1"/>
</dbReference>
<dbReference type="CDD" id="cd04471">
    <property type="entry name" value="S1_RNase_R"/>
    <property type="match status" value="1"/>
</dbReference>
<dbReference type="InterPro" id="IPR012340">
    <property type="entry name" value="NA-bd_OB-fold"/>
</dbReference>
<evidence type="ECO:0000256" key="5">
    <source>
        <dbReference type="ARBA" id="ARBA00022801"/>
    </source>
</evidence>
<comment type="subcellular location">
    <subcellularLocation>
        <location evidence="2 8">Cytoplasm</location>
    </subcellularLocation>
</comment>
<keyword evidence="3 8" id="KW-0963">Cytoplasm</keyword>
<dbReference type="OrthoDB" id="9764149at2"/>
<reference evidence="10" key="1">
    <citation type="submission" date="2010-05" db="EMBL/GenBank/DDBJ databases">
        <title>The draft genome of Desulfonatronospira thiodismutans ASO3-1.</title>
        <authorList>
            <consortium name="US DOE Joint Genome Institute (JGI-PGF)"/>
            <person name="Lucas S."/>
            <person name="Copeland A."/>
            <person name="Lapidus A."/>
            <person name="Cheng J.-F."/>
            <person name="Bruce D."/>
            <person name="Goodwin L."/>
            <person name="Pitluck S."/>
            <person name="Chertkov O."/>
            <person name="Brettin T."/>
            <person name="Detter J.C."/>
            <person name="Han C."/>
            <person name="Land M.L."/>
            <person name="Hauser L."/>
            <person name="Kyrpides N."/>
            <person name="Mikhailova N."/>
            <person name="Muyzer G."/>
            <person name="Woyke T."/>
        </authorList>
    </citation>
    <scope>NUCLEOTIDE SEQUENCE [LARGE SCALE GENOMIC DNA]</scope>
    <source>
        <strain evidence="10">ASO3-1</strain>
    </source>
</reference>
<keyword evidence="7 8" id="KW-0694">RNA-binding</keyword>
<dbReference type="Pfam" id="PF00575">
    <property type="entry name" value="S1"/>
    <property type="match status" value="1"/>
</dbReference>
<evidence type="ECO:0000256" key="7">
    <source>
        <dbReference type="ARBA" id="ARBA00022884"/>
    </source>
</evidence>
<dbReference type="Pfam" id="PF00773">
    <property type="entry name" value="RNB"/>
    <property type="match status" value="1"/>
</dbReference>
<evidence type="ECO:0000256" key="8">
    <source>
        <dbReference type="HAMAP-Rule" id="MF_01895"/>
    </source>
</evidence>
<evidence type="ECO:0000256" key="1">
    <source>
        <dbReference type="ARBA" id="ARBA00001849"/>
    </source>
</evidence>
<evidence type="ECO:0000259" key="9">
    <source>
        <dbReference type="PROSITE" id="PS50126"/>
    </source>
</evidence>
<dbReference type="GO" id="GO:0003723">
    <property type="term" value="F:RNA binding"/>
    <property type="evidence" value="ECO:0007669"/>
    <property type="project" value="UniProtKB-UniRule"/>
</dbReference>
<comment type="caution">
    <text evidence="10">The sequence shown here is derived from an EMBL/GenBank/DDBJ whole genome shotgun (WGS) entry which is preliminary data.</text>
</comment>
<feature type="domain" description="S1 motif" evidence="9">
    <location>
        <begin position="619"/>
        <end position="700"/>
    </location>
</feature>